<gene>
    <name evidence="2" type="ORF">JD108_00895</name>
    <name evidence="3" type="ORF">KDJ56_00895</name>
</gene>
<dbReference type="EMBL" id="CP073708">
    <property type="protein sequence ID" value="QUO41680.1"/>
    <property type="molecule type" value="Genomic_DNA"/>
</dbReference>
<dbReference type="RefSeq" id="WP_198828173.1">
    <property type="nucleotide sequence ID" value="NZ_CP066308.1"/>
</dbReference>
<feature type="signal peptide" evidence="1">
    <location>
        <begin position="1"/>
        <end position="18"/>
    </location>
</feature>
<dbReference type="Proteomes" id="UP000677234">
    <property type="component" value="Chromosome"/>
</dbReference>
<sequence length="192" mass="21562">MFKKTAILLLLSVMAAFAISSCTPSDDAENTQRGASHLAEVNRLLQQELENRLESLQFLSVDLQSLGTGPADEKQIRFLQGRLSTSRQQLNTLIDNSFFSFVSADGNSHRSVSLQPYLSELSSALEVIASHEEPITSRHIQKIKQVSDQVKVIQNELRTIAQDPDFSIDNHYDISAMIQSINRIKETVKDFR</sequence>
<name>A0A7T5JNZ1_9BACL</name>
<proteinExistence type="predicted"/>
<evidence type="ECO:0000313" key="2">
    <source>
        <dbReference type="EMBL" id="QQE74597.1"/>
    </source>
</evidence>
<accession>A0A7T5JNZ1</accession>
<evidence type="ECO:0000256" key="1">
    <source>
        <dbReference type="SAM" id="SignalP"/>
    </source>
</evidence>
<organism evidence="2 4">
    <name type="scientific">Brevibacillus composti</name>
    <dbReference type="NCBI Taxonomy" id="2796470"/>
    <lineage>
        <taxon>Bacteria</taxon>
        <taxon>Bacillati</taxon>
        <taxon>Bacillota</taxon>
        <taxon>Bacilli</taxon>
        <taxon>Bacillales</taxon>
        <taxon>Paenibacillaceae</taxon>
        <taxon>Brevibacillus</taxon>
    </lineage>
</organism>
<evidence type="ECO:0000313" key="3">
    <source>
        <dbReference type="EMBL" id="QUO41680.1"/>
    </source>
</evidence>
<evidence type="ECO:0000313" key="4">
    <source>
        <dbReference type="Proteomes" id="UP000595847"/>
    </source>
</evidence>
<protein>
    <submittedName>
        <fullName evidence="2">Uncharacterized protein</fullName>
    </submittedName>
</protein>
<reference evidence="3" key="2">
    <citation type="submission" date="2021-04" db="EMBL/GenBank/DDBJ databases">
        <title>Brevibacillus composti FJAT-54423, complete genome.</title>
        <authorList>
            <person name="Tang R."/>
        </authorList>
    </citation>
    <scope>NUCLEOTIDE SEQUENCE</scope>
    <source>
        <strain evidence="3">FJAT-54424</strain>
    </source>
</reference>
<reference evidence="2 4" key="1">
    <citation type="submission" date="2020-12" db="EMBL/GenBank/DDBJ databases">
        <title>strain FJAT-54423T represents a novel species of the genus Brevibacillus.</title>
        <authorList>
            <person name="Tang R."/>
        </authorList>
    </citation>
    <scope>NUCLEOTIDE SEQUENCE [LARGE SCALE GENOMIC DNA]</scope>
    <source>
        <strain evidence="2 4">FJAT-54423</strain>
    </source>
</reference>
<dbReference type="AlphaFoldDB" id="A0A7T5JNZ1"/>
<dbReference type="Proteomes" id="UP000595847">
    <property type="component" value="Chromosome"/>
</dbReference>
<feature type="chain" id="PRO_5039599529" evidence="1">
    <location>
        <begin position="19"/>
        <end position="192"/>
    </location>
</feature>
<dbReference type="PROSITE" id="PS51257">
    <property type="entry name" value="PROKAR_LIPOPROTEIN"/>
    <property type="match status" value="1"/>
</dbReference>
<dbReference type="KEGG" id="bcop:JD108_00895"/>
<keyword evidence="1" id="KW-0732">Signal</keyword>
<keyword evidence="5" id="KW-1185">Reference proteome</keyword>
<evidence type="ECO:0000313" key="5">
    <source>
        <dbReference type="Proteomes" id="UP000677234"/>
    </source>
</evidence>
<dbReference type="EMBL" id="CP066308">
    <property type="protein sequence ID" value="QQE74597.1"/>
    <property type="molecule type" value="Genomic_DNA"/>
</dbReference>